<dbReference type="EMBL" id="CAJOBA010000218">
    <property type="protein sequence ID" value="CAF3514537.1"/>
    <property type="molecule type" value="Genomic_DNA"/>
</dbReference>
<dbReference type="EC" id="5.6.2.3" evidence="13"/>
<keyword evidence="5" id="KW-0547">Nucleotide-binding</keyword>
<evidence type="ECO:0000256" key="7">
    <source>
        <dbReference type="ARBA" id="ARBA00022806"/>
    </source>
</evidence>
<keyword evidence="11" id="KW-0413">Isomerase</keyword>
<comment type="cofactor">
    <cofactor evidence="1">
        <name>[4Fe-4S] cluster</name>
        <dbReference type="ChEBI" id="CHEBI:49883"/>
    </cofactor>
</comment>
<evidence type="ECO:0000256" key="5">
    <source>
        <dbReference type="ARBA" id="ARBA00022741"/>
    </source>
</evidence>
<gene>
    <name evidence="18" type="ORF">GPM918_LOCUS1782</name>
    <name evidence="17" type="ORF">OVA965_LOCUS1239</name>
    <name evidence="20" type="ORF">SRO942_LOCUS1782</name>
    <name evidence="19" type="ORF">TMI583_LOCUS1240</name>
</gene>
<evidence type="ECO:0000256" key="10">
    <source>
        <dbReference type="ARBA" id="ARBA00023014"/>
    </source>
</evidence>
<evidence type="ECO:0000256" key="11">
    <source>
        <dbReference type="ARBA" id="ARBA00023235"/>
    </source>
</evidence>
<dbReference type="AlphaFoldDB" id="A0A813QLN6"/>
<comment type="similarity">
    <text evidence="3">Belongs to the DEAD box helicase family. DEAH subfamily. DDX11/CHL1 sub-subfamily.</text>
</comment>
<keyword evidence="9" id="KW-0408">Iron</keyword>
<dbReference type="EMBL" id="CAJNOQ010000178">
    <property type="protein sequence ID" value="CAF0768344.1"/>
    <property type="molecule type" value="Genomic_DNA"/>
</dbReference>
<evidence type="ECO:0000313" key="19">
    <source>
        <dbReference type="EMBL" id="CAF3514537.1"/>
    </source>
</evidence>
<dbReference type="GO" id="GO:0051536">
    <property type="term" value="F:iron-sulfur cluster binding"/>
    <property type="evidence" value="ECO:0007669"/>
    <property type="project" value="UniProtKB-KW"/>
</dbReference>
<dbReference type="InterPro" id="IPR006555">
    <property type="entry name" value="ATP-dep_Helicase_C"/>
</dbReference>
<dbReference type="InterPro" id="IPR006554">
    <property type="entry name" value="Helicase-like_DEXD_c2"/>
</dbReference>
<evidence type="ECO:0000256" key="8">
    <source>
        <dbReference type="ARBA" id="ARBA00022840"/>
    </source>
</evidence>
<name>A0A813QLN6_9BILA</name>
<keyword evidence="21" id="KW-1185">Reference proteome</keyword>
<evidence type="ECO:0000256" key="9">
    <source>
        <dbReference type="ARBA" id="ARBA00023004"/>
    </source>
</evidence>
<evidence type="ECO:0000256" key="15">
    <source>
        <dbReference type="SAM" id="Coils"/>
    </source>
</evidence>
<proteinExistence type="inferred from homology"/>
<dbReference type="GO" id="GO:0043139">
    <property type="term" value="F:5'-3' DNA helicase activity"/>
    <property type="evidence" value="ECO:0007669"/>
    <property type="project" value="UniProtKB-EC"/>
</dbReference>
<comment type="catalytic activity">
    <reaction evidence="14">
        <text>ATP + H2O = ADP + phosphate + H(+)</text>
        <dbReference type="Rhea" id="RHEA:13065"/>
        <dbReference type="ChEBI" id="CHEBI:15377"/>
        <dbReference type="ChEBI" id="CHEBI:15378"/>
        <dbReference type="ChEBI" id="CHEBI:30616"/>
        <dbReference type="ChEBI" id="CHEBI:43474"/>
        <dbReference type="ChEBI" id="CHEBI:456216"/>
        <dbReference type="EC" id="5.6.2.3"/>
    </reaction>
</comment>
<dbReference type="InterPro" id="IPR010614">
    <property type="entry name" value="RAD3-like_helicase_DEAD"/>
</dbReference>
<dbReference type="GO" id="GO:0034085">
    <property type="term" value="P:establishment of sister chromatid cohesion"/>
    <property type="evidence" value="ECO:0007669"/>
    <property type="project" value="TreeGrafter"/>
</dbReference>
<comment type="caution">
    <text evidence="18">The sequence shown here is derived from an EMBL/GenBank/DDBJ whole genome shotgun (WGS) entry which is preliminary data.</text>
</comment>
<evidence type="ECO:0000313" key="18">
    <source>
        <dbReference type="EMBL" id="CAF0768344.1"/>
    </source>
</evidence>
<sequence length="944" mass="107505">MSHVIAPLSINESGNEMTTFDDDGVDDEYLASLDLDILCCNEKTLKHAEPEQVTLTNVDVLCQNTDDNETVKTHDFGFPYEAYSIQNDFMNGLYYVIKNRKHGIFESPTGTVICGALRWLFDEIQSWKDELNELNQKNENDTSTTSSDDWLQRIMKRKDEEDAKEKRREQLQTWIDLENNYGHTKNSLAASIKKTARDFDKEYRRLFNCEISKSDLDSQPIVSLNKVKDDNDDDVSDEELIVKDPIIDDYLDSSTTSEQVKEKKNHVLKIFYCTRTHSQISQFIQEIQKTQYCDKLRIVALGSRQNLCINESVLKLKSVSLINERCLELQKKKKEKKTTRGKRQKTACGCSYLQHDRVECLTNDILGDVQDIEDVVKVGREMEACPYYASRSAIAGAHLVLLPYQTLLHKSTRDACGIKLQDNIVIIDEAHNLPDAVCTMHSTEITGTQLIESYGQLTRYYEKYKNRLTAKNLLSIKQLLDVQLKLIKTLTSQENLPPFDSEKWANIPVSSQNETCVSDVIRYLSDADIYVNLFELLSYIQTSEITKKLYGFITKYQFKSTSNDEKKPNESALQKLLQKQVPLNNKPSIEQQPETTIDQKISNTFALFVPFLEALTNPRENGKVILTKKRTKTVGLCTIKFYALKPSSYFKEIVNETRCVIVAGGTMKPVSEFVDHLFIACGQSKERIYQLSCGHIVPETNVLAIGLPCGPNNVEFEFTAANRSNISMMDELGRLLISLTSTIPHGIVIFFCSYDHLQKAYTHFEKTFVLNKILPKKKIFMEPKRSGDVETVLTNYTKAIKNKDGSGALLFSVVGGKMSEGINFSNELARCVCVIGLPYANIGSSELIEKMKYLDLTQEKSSSCESGGRAYYENTCWKAVNQSIGRAIRHKNDYACLLLVDKRYSKQNVLTKLPHWLEKSFMRVKNFSEASSSLNKFFSQPRGV</sequence>
<dbReference type="EMBL" id="CAJNOK010000218">
    <property type="protein sequence ID" value="CAF0737627.1"/>
    <property type="molecule type" value="Genomic_DNA"/>
</dbReference>
<keyword evidence="4" id="KW-0479">Metal-binding</keyword>
<keyword evidence="6" id="KW-0378">Hydrolase</keyword>
<evidence type="ECO:0000259" key="16">
    <source>
        <dbReference type="PROSITE" id="PS51193"/>
    </source>
</evidence>
<protein>
    <recommendedName>
        <fullName evidence="13">DNA 5'-3' helicase</fullName>
        <ecNumber evidence="13">5.6.2.3</ecNumber>
    </recommendedName>
</protein>
<dbReference type="CDD" id="cd18788">
    <property type="entry name" value="SF2_C_XPD"/>
    <property type="match status" value="1"/>
</dbReference>
<dbReference type="InterPro" id="IPR013020">
    <property type="entry name" value="Rad3/Chl1-like"/>
</dbReference>
<evidence type="ECO:0000256" key="3">
    <source>
        <dbReference type="ARBA" id="ARBA00008435"/>
    </source>
</evidence>
<feature type="domain" description="Helicase ATP-binding" evidence="16">
    <location>
        <begin position="72"/>
        <end position="480"/>
    </location>
</feature>
<dbReference type="GO" id="GO:0005634">
    <property type="term" value="C:nucleus"/>
    <property type="evidence" value="ECO:0007669"/>
    <property type="project" value="UniProtKB-SubCell"/>
</dbReference>
<dbReference type="GO" id="GO:0016818">
    <property type="term" value="F:hydrolase activity, acting on acid anhydrides, in phosphorus-containing anhydrides"/>
    <property type="evidence" value="ECO:0007669"/>
    <property type="project" value="InterPro"/>
</dbReference>
<dbReference type="GO" id="GO:0003677">
    <property type="term" value="F:DNA binding"/>
    <property type="evidence" value="ECO:0007669"/>
    <property type="project" value="InterPro"/>
</dbReference>
<dbReference type="InterPro" id="IPR045028">
    <property type="entry name" value="DinG/Rad3-like"/>
</dbReference>
<evidence type="ECO:0000256" key="14">
    <source>
        <dbReference type="ARBA" id="ARBA00048954"/>
    </source>
</evidence>
<dbReference type="InterPro" id="IPR014013">
    <property type="entry name" value="Helic_SF1/SF2_ATP-bd_DinG/Rad3"/>
</dbReference>
<evidence type="ECO:0000256" key="6">
    <source>
        <dbReference type="ARBA" id="ARBA00022801"/>
    </source>
</evidence>
<dbReference type="GO" id="GO:0046872">
    <property type="term" value="F:metal ion binding"/>
    <property type="evidence" value="ECO:0007669"/>
    <property type="project" value="UniProtKB-KW"/>
</dbReference>
<dbReference type="PROSITE" id="PS51193">
    <property type="entry name" value="HELICASE_ATP_BIND_2"/>
    <property type="match status" value="1"/>
</dbReference>
<dbReference type="GO" id="GO:0005524">
    <property type="term" value="F:ATP binding"/>
    <property type="evidence" value="ECO:0007669"/>
    <property type="project" value="UniProtKB-KW"/>
</dbReference>
<dbReference type="Proteomes" id="UP000677228">
    <property type="component" value="Unassembled WGS sequence"/>
</dbReference>
<dbReference type="Proteomes" id="UP000681722">
    <property type="component" value="Unassembled WGS sequence"/>
</dbReference>
<evidence type="ECO:0000313" key="20">
    <source>
        <dbReference type="EMBL" id="CAF3550158.1"/>
    </source>
</evidence>
<evidence type="ECO:0000256" key="4">
    <source>
        <dbReference type="ARBA" id="ARBA00022723"/>
    </source>
</evidence>
<dbReference type="SMART" id="SM00491">
    <property type="entry name" value="HELICc2"/>
    <property type="match status" value="1"/>
</dbReference>
<dbReference type="Pfam" id="PF06733">
    <property type="entry name" value="DEAD_2"/>
    <property type="match status" value="1"/>
</dbReference>
<keyword evidence="8" id="KW-0067">ATP-binding</keyword>
<dbReference type="PANTHER" id="PTHR11472">
    <property type="entry name" value="DNA REPAIR DEAD HELICASE RAD3/XP-D SUBFAMILY MEMBER"/>
    <property type="match status" value="1"/>
</dbReference>
<dbReference type="SMART" id="SM00488">
    <property type="entry name" value="DEXDc2"/>
    <property type="match status" value="1"/>
</dbReference>
<dbReference type="GO" id="GO:0006139">
    <property type="term" value="P:nucleobase-containing compound metabolic process"/>
    <property type="evidence" value="ECO:0007669"/>
    <property type="project" value="InterPro"/>
</dbReference>
<dbReference type="Proteomes" id="UP000682733">
    <property type="component" value="Unassembled WGS sequence"/>
</dbReference>
<dbReference type="PANTHER" id="PTHR11472:SF41">
    <property type="entry name" value="ATP-DEPENDENT DNA HELICASE DDX11-RELATED"/>
    <property type="match status" value="1"/>
</dbReference>
<evidence type="ECO:0000256" key="12">
    <source>
        <dbReference type="ARBA" id="ARBA00023242"/>
    </source>
</evidence>
<evidence type="ECO:0000256" key="1">
    <source>
        <dbReference type="ARBA" id="ARBA00001966"/>
    </source>
</evidence>
<keyword evidence="7" id="KW-0347">Helicase</keyword>
<keyword evidence="15" id="KW-0175">Coiled coil</keyword>
<dbReference type="Pfam" id="PF13307">
    <property type="entry name" value="Helicase_C_2"/>
    <property type="match status" value="1"/>
</dbReference>
<dbReference type="FunFam" id="3.40.50.300:FF:001372">
    <property type="entry name" value="ATP-dependent DNA helicase chl1"/>
    <property type="match status" value="1"/>
</dbReference>
<dbReference type="Proteomes" id="UP000663829">
    <property type="component" value="Unassembled WGS sequence"/>
</dbReference>
<evidence type="ECO:0000256" key="13">
    <source>
        <dbReference type="ARBA" id="ARBA00044969"/>
    </source>
</evidence>
<organism evidence="18 21">
    <name type="scientific">Didymodactylos carnosus</name>
    <dbReference type="NCBI Taxonomy" id="1234261"/>
    <lineage>
        <taxon>Eukaryota</taxon>
        <taxon>Metazoa</taxon>
        <taxon>Spiralia</taxon>
        <taxon>Gnathifera</taxon>
        <taxon>Rotifera</taxon>
        <taxon>Eurotatoria</taxon>
        <taxon>Bdelloidea</taxon>
        <taxon>Philodinida</taxon>
        <taxon>Philodinidae</taxon>
        <taxon>Didymodactylos</taxon>
    </lineage>
</organism>
<evidence type="ECO:0000256" key="2">
    <source>
        <dbReference type="ARBA" id="ARBA00004123"/>
    </source>
</evidence>
<dbReference type="NCBIfam" id="TIGR00604">
    <property type="entry name" value="rad3"/>
    <property type="match status" value="1"/>
</dbReference>
<keyword evidence="12" id="KW-0539">Nucleus</keyword>
<dbReference type="OrthoDB" id="267079at2759"/>
<keyword evidence="10" id="KW-0411">Iron-sulfur</keyword>
<dbReference type="EMBL" id="CAJOBC010000178">
    <property type="protein sequence ID" value="CAF3550158.1"/>
    <property type="molecule type" value="Genomic_DNA"/>
</dbReference>
<evidence type="ECO:0000313" key="17">
    <source>
        <dbReference type="EMBL" id="CAF0737627.1"/>
    </source>
</evidence>
<accession>A0A813QLN6</accession>
<comment type="subcellular location">
    <subcellularLocation>
        <location evidence="2">Nucleus</location>
    </subcellularLocation>
</comment>
<reference evidence="18" key="1">
    <citation type="submission" date="2021-02" db="EMBL/GenBank/DDBJ databases">
        <authorList>
            <person name="Nowell W R."/>
        </authorList>
    </citation>
    <scope>NUCLEOTIDE SEQUENCE</scope>
</reference>
<evidence type="ECO:0000313" key="21">
    <source>
        <dbReference type="Proteomes" id="UP000663829"/>
    </source>
</evidence>
<dbReference type="InterPro" id="IPR027417">
    <property type="entry name" value="P-loop_NTPase"/>
</dbReference>
<feature type="coiled-coil region" evidence="15">
    <location>
        <begin position="117"/>
        <end position="144"/>
    </location>
</feature>
<dbReference type="Gene3D" id="3.40.50.300">
    <property type="entry name" value="P-loop containing nucleotide triphosphate hydrolases"/>
    <property type="match status" value="2"/>
</dbReference>